<dbReference type="AlphaFoldDB" id="A0A8J9UVM6"/>
<keyword evidence="2" id="KW-1185">Reference proteome</keyword>
<gene>
    <name evidence="1" type="ORF">BINO364_LOCUS12351</name>
</gene>
<evidence type="ECO:0000313" key="1">
    <source>
        <dbReference type="EMBL" id="CAH0726948.1"/>
    </source>
</evidence>
<dbReference type="EMBL" id="OV170226">
    <property type="protein sequence ID" value="CAH0726948.1"/>
    <property type="molecule type" value="Genomic_DNA"/>
</dbReference>
<proteinExistence type="predicted"/>
<protein>
    <submittedName>
        <fullName evidence="1">Uncharacterized protein</fullName>
    </submittedName>
</protein>
<dbReference type="Proteomes" id="UP000838878">
    <property type="component" value="Chromosome 6"/>
</dbReference>
<name>A0A8J9UVM6_9NEOP</name>
<reference evidence="1" key="1">
    <citation type="submission" date="2021-12" db="EMBL/GenBank/DDBJ databases">
        <authorList>
            <person name="Martin H S."/>
        </authorList>
    </citation>
    <scope>NUCLEOTIDE SEQUENCE</scope>
</reference>
<sequence length="95" mass="10925">MPVGIKLNAINSVRICSPLRCSLKELERVQNSSVPEFQAEIQRMPSILRLLRSFQKNNVLSLLVHSHLDEDLRVLILLVPMILVQDHAHILHDRD</sequence>
<evidence type="ECO:0000313" key="2">
    <source>
        <dbReference type="Proteomes" id="UP000838878"/>
    </source>
</evidence>
<accession>A0A8J9UVM6</accession>
<dbReference type="OrthoDB" id="10452578at2759"/>
<organism evidence="1 2">
    <name type="scientific">Brenthis ino</name>
    <name type="common">lesser marbled fritillary</name>
    <dbReference type="NCBI Taxonomy" id="405034"/>
    <lineage>
        <taxon>Eukaryota</taxon>
        <taxon>Metazoa</taxon>
        <taxon>Ecdysozoa</taxon>
        <taxon>Arthropoda</taxon>
        <taxon>Hexapoda</taxon>
        <taxon>Insecta</taxon>
        <taxon>Pterygota</taxon>
        <taxon>Neoptera</taxon>
        <taxon>Endopterygota</taxon>
        <taxon>Lepidoptera</taxon>
        <taxon>Glossata</taxon>
        <taxon>Ditrysia</taxon>
        <taxon>Papilionoidea</taxon>
        <taxon>Nymphalidae</taxon>
        <taxon>Heliconiinae</taxon>
        <taxon>Argynnini</taxon>
        <taxon>Brenthis</taxon>
    </lineage>
</organism>
<feature type="non-terminal residue" evidence="1">
    <location>
        <position position="95"/>
    </location>
</feature>